<proteinExistence type="inferred from homology"/>
<organism evidence="13 14">
    <name type="scientific">Gallibacterium melopsittaci</name>
    <dbReference type="NCBI Taxonomy" id="516063"/>
    <lineage>
        <taxon>Bacteria</taxon>
        <taxon>Pseudomonadati</taxon>
        <taxon>Pseudomonadota</taxon>
        <taxon>Gammaproteobacteria</taxon>
        <taxon>Pasteurellales</taxon>
        <taxon>Pasteurellaceae</taxon>
        <taxon>Gallibacterium</taxon>
    </lineage>
</organism>
<dbReference type="RefSeq" id="WP_382375134.1">
    <property type="nucleotide sequence ID" value="NZ_JBHLWA010000036.1"/>
</dbReference>
<evidence type="ECO:0000256" key="8">
    <source>
        <dbReference type="ARBA" id="ARBA00022692"/>
    </source>
</evidence>
<dbReference type="EMBL" id="JBHLWA010000036">
    <property type="protein sequence ID" value="MFC0323496.1"/>
    <property type="molecule type" value="Genomic_DNA"/>
</dbReference>
<dbReference type="InterPro" id="IPR007078">
    <property type="entry name" value="Haem_export_protD_CcmD"/>
</dbReference>
<sequence>MTPFFDSWSAFWQMGNHGFYVWLSYGISLVAILLFVIMSHRDKRKVLNEVQKEIQRQQRIKQQTTTENRL</sequence>
<dbReference type="PANTHER" id="PTHR37531">
    <property type="entry name" value="HEME EXPORTER PROTEIN D"/>
    <property type="match status" value="1"/>
</dbReference>
<keyword evidence="11 12" id="KW-0472">Membrane</keyword>
<evidence type="ECO:0000256" key="11">
    <source>
        <dbReference type="ARBA" id="ARBA00023136"/>
    </source>
</evidence>
<evidence type="ECO:0000256" key="12">
    <source>
        <dbReference type="RuleBase" id="RU363101"/>
    </source>
</evidence>
<evidence type="ECO:0000313" key="13">
    <source>
        <dbReference type="EMBL" id="MFC0323496.1"/>
    </source>
</evidence>
<evidence type="ECO:0000256" key="5">
    <source>
        <dbReference type="ARBA" id="ARBA00022448"/>
    </source>
</evidence>
<evidence type="ECO:0000256" key="2">
    <source>
        <dbReference type="ARBA" id="ARBA00004377"/>
    </source>
</evidence>
<feature type="transmembrane region" description="Helical" evidence="12">
    <location>
        <begin position="20"/>
        <end position="38"/>
    </location>
</feature>
<gene>
    <name evidence="13" type="primary">ccmD</name>
    <name evidence="13" type="ORF">ACFFHT_07975</name>
</gene>
<evidence type="ECO:0000256" key="3">
    <source>
        <dbReference type="ARBA" id="ARBA00008741"/>
    </source>
</evidence>
<dbReference type="Proteomes" id="UP001589769">
    <property type="component" value="Unassembled WGS sequence"/>
</dbReference>
<keyword evidence="6 12" id="KW-1003">Cell membrane</keyword>
<keyword evidence="7 12" id="KW-0997">Cell inner membrane</keyword>
<evidence type="ECO:0000256" key="10">
    <source>
        <dbReference type="ARBA" id="ARBA00022989"/>
    </source>
</evidence>
<name>A0ABV6HX95_9PAST</name>
<evidence type="ECO:0000256" key="7">
    <source>
        <dbReference type="ARBA" id="ARBA00022519"/>
    </source>
</evidence>
<dbReference type="NCBIfam" id="TIGR03141">
    <property type="entry name" value="cytochro_ccmD"/>
    <property type="match status" value="1"/>
</dbReference>
<comment type="subcellular location">
    <subcellularLocation>
        <location evidence="2 12">Cell inner membrane</location>
        <topology evidence="2 12">Single-pass membrane protein</topology>
    </subcellularLocation>
</comment>
<keyword evidence="5 12" id="KW-0813">Transport</keyword>
<protein>
    <recommendedName>
        <fullName evidence="4 12">Heme exporter protein D</fullName>
    </recommendedName>
</protein>
<keyword evidence="14" id="KW-1185">Reference proteome</keyword>
<dbReference type="Pfam" id="PF04995">
    <property type="entry name" value="CcmD"/>
    <property type="match status" value="1"/>
</dbReference>
<evidence type="ECO:0000313" key="14">
    <source>
        <dbReference type="Proteomes" id="UP001589769"/>
    </source>
</evidence>
<evidence type="ECO:0000256" key="6">
    <source>
        <dbReference type="ARBA" id="ARBA00022475"/>
    </source>
</evidence>
<evidence type="ECO:0000256" key="4">
    <source>
        <dbReference type="ARBA" id="ARBA00016461"/>
    </source>
</evidence>
<dbReference type="PANTHER" id="PTHR37531:SF1">
    <property type="entry name" value="HEME EXPORTER PROTEIN D"/>
    <property type="match status" value="1"/>
</dbReference>
<comment type="caution">
    <text evidence="13">The sequence shown here is derived from an EMBL/GenBank/DDBJ whole genome shotgun (WGS) entry which is preliminary data.</text>
</comment>
<evidence type="ECO:0000256" key="9">
    <source>
        <dbReference type="ARBA" id="ARBA00022748"/>
    </source>
</evidence>
<keyword evidence="8 12" id="KW-0812">Transmembrane</keyword>
<reference evidence="13 14" key="1">
    <citation type="submission" date="2024-09" db="EMBL/GenBank/DDBJ databases">
        <authorList>
            <person name="Sun Q."/>
            <person name="Mori K."/>
        </authorList>
    </citation>
    <scope>NUCLEOTIDE SEQUENCE [LARGE SCALE GENOMIC DNA]</scope>
    <source>
        <strain evidence="13 14">CCM 7538</strain>
    </source>
</reference>
<evidence type="ECO:0000256" key="1">
    <source>
        <dbReference type="ARBA" id="ARBA00002442"/>
    </source>
</evidence>
<accession>A0ABV6HX95</accession>
<keyword evidence="9 12" id="KW-0201">Cytochrome c-type biogenesis</keyword>
<keyword evidence="10 12" id="KW-1133">Transmembrane helix</keyword>
<dbReference type="InterPro" id="IPR052075">
    <property type="entry name" value="Heme_exporter_D"/>
</dbReference>
<comment type="similarity">
    <text evidence="3 12">Belongs to the CcmD/CycX/HelD family.</text>
</comment>
<comment type="function">
    <text evidence="1 12">Required for the export of heme to the periplasm for the biogenesis of c-type cytochromes.</text>
</comment>